<dbReference type="EC" id="2.7.13.3" evidence="2"/>
<dbReference type="Pfam" id="PF02518">
    <property type="entry name" value="HATPase_c"/>
    <property type="match status" value="1"/>
</dbReference>
<evidence type="ECO:0000313" key="11">
    <source>
        <dbReference type="Proteomes" id="UP000239532"/>
    </source>
</evidence>
<feature type="domain" description="PAS" evidence="8">
    <location>
        <begin position="55"/>
        <end position="96"/>
    </location>
</feature>
<dbReference type="CDD" id="cd00130">
    <property type="entry name" value="PAS"/>
    <property type="match status" value="2"/>
</dbReference>
<dbReference type="InterPro" id="IPR003594">
    <property type="entry name" value="HATPase_dom"/>
</dbReference>
<dbReference type="InterPro" id="IPR013767">
    <property type="entry name" value="PAS_fold"/>
</dbReference>
<dbReference type="InterPro" id="IPR005467">
    <property type="entry name" value="His_kinase_dom"/>
</dbReference>
<dbReference type="InterPro" id="IPR003661">
    <property type="entry name" value="HisK_dim/P_dom"/>
</dbReference>
<dbReference type="Pfam" id="PF08447">
    <property type="entry name" value="PAS_3"/>
    <property type="match status" value="1"/>
</dbReference>
<dbReference type="InterPro" id="IPR036890">
    <property type="entry name" value="HATPase_C_sf"/>
</dbReference>
<dbReference type="SUPFAM" id="SSF55785">
    <property type="entry name" value="PYP-like sensor domain (PAS domain)"/>
    <property type="match status" value="3"/>
</dbReference>
<dbReference type="InterPro" id="IPR036097">
    <property type="entry name" value="HisK_dim/P_sf"/>
</dbReference>
<dbReference type="GO" id="GO:0000155">
    <property type="term" value="F:phosphorelay sensor kinase activity"/>
    <property type="evidence" value="ECO:0007669"/>
    <property type="project" value="InterPro"/>
</dbReference>
<organism evidence="10 11">
    <name type="scientific">Nonlabens agnitus</name>
    <dbReference type="NCBI Taxonomy" id="870484"/>
    <lineage>
        <taxon>Bacteria</taxon>
        <taxon>Pseudomonadati</taxon>
        <taxon>Bacteroidota</taxon>
        <taxon>Flavobacteriia</taxon>
        <taxon>Flavobacteriales</taxon>
        <taxon>Flavobacteriaceae</taxon>
        <taxon>Nonlabens</taxon>
    </lineage>
</organism>
<feature type="coiled-coil region" evidence="6">
    <location>
        <begin position="421"/>
        <end position="451"/>
    </location>
</feature>
<evidence type="ECO:0000256" key="2">
    <source>
        <dbReference type="ARBA" id="ARBA00012438"/>
    </source>
</evidence>
<dbReference type="SMART" id="SM00388">
    <property type="entry name" value="HisKA"/>
    <property type="match status" value="1"/>
</dbReference>
<comment type="catalytic activity">
    <reaction evidence="1">
        <text>ATP + protein L-histidine = ADP + protein N-phospho-L-histidine.</text>
        <dbReference type="EC" id="2.7.13.3"/>
    </reaction>
</comment>
<feature type="domain" description="PAC" evidence="9">
    <location>
        <begin position="381"/>
        <end position="433"/>
    </location>
</feature>
<sequence length="658" mass="75928">MAEDKIKIYERALAREKAARKQAEQILEQKSRELFEKSEELRISNFKLENLYKQTSSELQGVFENIVDAYVVMDMNSKVIKMNHAAEKLLGYQLEEDIDLFSLVHHDEKEKTAEAFKYLFHNSSITDFQIKIVVKDGSTKMVHINASLIFDSDKKPVAAQGIVRDITKEKAAEHQLRESQNRLATLIQNLESGILLEDENRDIVITNNRFCEFFNIPASPEQLVGQNCANAAEQSKGLFADPDSFVERINTLVNNKELALADELQLVDGRVLERDFIPVYENEIYKGHLWAYRDVTLRRRYRKNIEVEREKYSSIIANMNLGLIEVNLDDEILMVNQRLEAMSGYTEQELIGKKGNEMLLVKEDRIVLKKENQKRLKGSSNSYEVRIRRKDGEIRTWLISGAPQYNINGKVIGSIGIHLDITELKNLEIQKENLLKKLEKSNDELQEYAHVVSHDLKSPLRSINALVSWIREDNLDKWTEDTRHHLNMIDATLEKMEQLISDVLEYSSVGSDSSIKESIDLNEVLTDIEMLLHIPDHITLEIKNPLPTIKADRVKIQQLFQNLISNAIRYCDKDPGYVKVDFEETPKHFKFTVEDNGIGISPEYHEKIFKIFQTLNKRKDSTGIGLSIVKKIVDLYNGDIWVESELEKGTTFHFTLSK</sequence>
<dbReference type="PANTHER" id="PTHR43304:SF1">
    <property type="entry name" value="PAC DOMAIN-CONTAINING PROTEIN"/>
    <property type="match status" value="1"/>
</dbReference>
<dbReference type="OrthoDB" id="9781208at2"/>
<feature type="domain" description="PAS" evidence="8">
    <location>
        <begin position="308"/>
        <end position="379"/>
    </location>
</feature>
<dbReference type="Pfam" id="PF13426">
    <property type="entry name" value="PAS_9"/>
    <property type="match status" value="1"/>
</dbReference>
<dbReference type="PRINTS" id="PR00344">
    <property type="entry name" value="BCTRLSENSOR"/>
</dbReference>
<keyword evidence="4" id="KW-0808">Transferase</keyword>
<dbReference type="NCBIfam" id="TIGR00229">
    <property type="entry name" value="sensory_box"/>
    <property type="match status" value="2"/>
</dbReference>
<dbReference type="InterPro" id="IPR000700">
    <property type="entry name" value="PAS-assoc_C"/>
</dbReference>
<dbReference type="InterPro" id="IPR035965">
    <property type="entry name" value="PAS-like_dom_sf"/>
</dbReference>
<feature type="domain" description="Histidine kinase" evidence="7">
    <location>
        <begin position="451"/>
        <end position="658"/>
    </location>
</feature>
<dbReference type="FunFam" id="3.30.565.10:FF:000006">
    <property type="entry name" value="Sensor histidine kinase WalK"/>
    <property type="match status" value="1"/>
</dbReference>
<dbReference type="RefSeq" id="WP_105982055.1">
    <property type="nucleotide sequence ID" value="NZ_MQUC01000003.1"/>
</dbReference>
<dbReference type="Gene3D" id="3.30.450.20">
    <property type="entry name" value="PAS domain"/>
    <property type="match status" value="3"/>
</dbReference>
<dbReference type="PROSITE" id="PS50112">
    <property type="entry name" value="PAS"/>
    <property type="match status" value="2"/>
</dbReference>
<evidence type="ECO:0000256" key="5">
    <source>
        <dbReference type="ARBA" id="ARBA00022777"/>
    </source>
</evidence>
<dbReference type="PANTHER" id="PTHR43304">
    <property type="entry name" value="PHYTOCHROME-LIKE PROTEIN CPH1"/>
    <property type="match status" value="1"/>
</dbReference>
<evidence type="ECO:0000256" key="4">
    <source>
        <dbReference type="ARBA" id="ARBA00022679"/>
    </source>
</evidence>
<comment type="caution">
    <text evidence="10">The sequence shown here is derived from an EMBL/GenBank/DDBJ whole genome shotgun (WGS) entry which is preliminary data.</text>
</comment>
<dbReference type="SMART" id="SM00086">
    <property type="entry name" value="PAC"/>
    <property type="match status" value="2"/>
</dbReference>
<dbReference type="GO" id="GO:0006355">
    <property type="term" value="P:regulation of DNA-templated transcription"/>
    <property type="evidence" value="ECO:0007669"/>
    <property type="project" value="InterPro"/>
</dbReference>
<dbReference type="SMART" id="SM00091">
    <property type="entry name" value="PAS"/>
    <property type="match status" value="3"/>
</dbReference>
<dbReference type="Proteomes" id="UP000239532">
    <property type="component" value="Unassembled WGS sequence"/>
</dbReference>
<dbReference type="PROSITE" id="PS50109">
    <property type="entry name" value="HIS_KIN"/>
    <property type="match status" value="1"/>
</dbReference>
<reference evidence="10 11" key="1">
    <citation type="submission" date="2016-11" db="EMBL/GenBank/DDBJ databases">
        <title>Trade-off between light-utilization and light-protection in marine flavobacteria.</title>
        <authorList>
            <person name="Kumagai Y."/>
        </authorList>
    </citation>
    <scope>NUCLEOTIDE SEQUENCE [LARGE SCALE GENOMIC DNA]</scope>
    <source>
        <strain evidence="10 11">JCM 17109</strain>
    </source>
</reference>
<dbReference type="Pfam" id="PF00989">
    <property type="entry name" value="PAS"/>
    <property type="match status" value="1"/>
</dbReference>
<evidence type="ECO:0000259" key="8">
    <source>
        <dbReference type="PROSITE" id="PS50112"/>
    </source>
</evidence>
<dbReference type="SUPFAM" id="SSF47384">
    <property type="entry name" value="Homodimeric domain of signal transducing histidine kinase"/>
    <property type="match status" value="1"/>
</dbReference>
<evidence type="ECO:0000259" key="9">
    <source>
        <dbReference type="PROSITE" id="PS50113"/>
    </source>
</evidence>
<gene>
    <name evidence="10" type="ORF">BST86_03490</name>
</gene>
<keyword evidence="11" id="KW-1185">Reference proteome</keyword>
<feature type="domain" description="PAC" evidence="9">
    <location>
        <begin position="126"/>
        <end position="178"/>
    </location>
</feature>
<keyword evidence="5 10" id="KW-0418">Kinase</keyword>
<dbReference type="AlphaFoldDB" id="A0A2S9WRU7"/>
<dbReference type="InterPro" id="IPR000014">
    <property type="entry name" value="PAS"/>
</dbReference>
<proteinExistence type="predicted"/>
<dbReference type="PROSITE" id="PS50113">
    <property type="entry name" value="PAC"/>
    <property type="match status" value="2"/>
</dbReference>
<dbReference type="InterPro" id="IPR052162">
    <property type="entry name" value="Sensor_kinase/Photoreceptor"/>
</dbReference>
<dbReference type="InterPro" id="IPR001610">
    <property type="entry name" value="PAC"/>
</dbReference>
<dbReference type="Pfam" id="PF00512">
    <property type="entry name" value="HisKA"/>
    <property type="match status" value="1"/>
</dbReference>
<dbReference type="InterPro" id="IPR013655">
    <property type="entry name" value="PAS_fold_3"/>
</dbReference>
<dbReference type="SMART" id="SM00387">
    <property type="entry name" value="HATPase_c"/>
    <property type="match status" value="1"/>
</dbReference>
<dbReference type="Gene3D" id="3.30.565.10">
    <property type="entry name" value="Histidine kinase-like ATPase, C-terminal domain"/>
    <property type="match status" value="1"/>
</dbReference>
<dbReference type="CDD" id="cd00082">
    <property type="entry name" value="HisKA"/>
    <property type="match status" value="1"/>
</dbReference>
<evidence type="ECO:0000313" key="10">
    <source>
        <dbReference type="EMBL" id="PRP66217.1"/>
    </source>
</evidence>
<dbReference type="Gene3D" id="1.10.287.130">
    <property type="match status" value="1"/>
</dbReference>
<evidence type="ECO:0000256" key="1">
    <source>
        <dbReference type="ARBA" id="ARBA00000085"/>
    </source>
</evidence>
<evidence type="ECO:0000256" key="3">
    <source>
        <dbReference type="ARBA" id="ARBA00022553"/>
    </source>
</evidence>
<dbReference type="InterPro" id="IPR004358">
    <property type="entry name" value="Sig_transdc_His_kin-like_C"/>
</dbReference>
<dbReference type="SUPFAM" id="SSF55874">
    <property type="entry name" value="ATPase domain of HSP90 chaperone/DNA topoisomerase II/histidine kinase"/>
    <property type="match status" value="1"/>
</dbReference>
<keyword evidence="6" id="KW-0175">Coiled coil</keyword>
<evidence type="ECO:0000256" key="6">
    <source>
        <dbReference type="SAM" id="Coils"/>
    </source>
</evidence>
<name>A0A2S9WRU7_9FLAO</name>
<keyword evidence="3" id="KW-0597">Phosphoprotein</keyword>
<feature type="coiled-coil region" evidence="6">
    <location>
        <begin position="6"/>
        <end position="40"/>
    </location>
</feature>
<dbReference type="EMBL" id="MQUC01000003">
    <property type="protein sequence ID" value="PRP66217.1"/>
    <property type="molecule type" value="Genomic_DNA"/>
</dbReference>
<protein>
    <recommendedName>
        <fullName evidence="2">histidine kinase</fullName>
        <ecNumber evidence="2">2.7.13.3</ecNumber>
    </recommendedName>
</protein>
<evidence type="ECO:0000259" key="7">
    <source>
        <dbReference type="PROSITE" id="PS50109"/>
    </source>
</evidence>
<accession>A0A2S9WRU7</accession>